<dbReference type="InterPro" id="IPR017665">
    <property type="entry name" value="Guanylate_kinase"/>
</dbReference>
<dbReference type="PANTHER" id="PTHR23117:SF13">
    <property type="entry name" value="GUANYLATE KINASE"/>
    <property type="match status" value="1"/>
</dbReference>
<dbReference type="InterPro" id="IPR008145">
    <property type="entry name" value="GK/Ca_channel_bsu"/>
</dbReference>
<proteinExistence type="inferred from homology"/>
<dbReference type="CDD" id="cd00071">
    <property type="entry name" value="GMPK"/>
    <property type="match status" value="1"/>
</dbReference>
<dbReference type="NCBIfam" id="TIGR03263">
    <property type="entry name" value="guanyl_kin"/>
    <property type="match status" value="1"/>
</dbReference>
<dbReference type="FunFam" id="3.40.50.300:FF:000776">
    <property type="entry name" value="Guanylate kinase 2"/>
    <property type="match status" value="1"/>
</dbReference>
<dbReference type="InterPro" id="IPR020590">
    <property type="entry name" value="Guanylate_kinase_CS"/>
</dbReference>
<dbReference type="SUPFAM" id="SSF52540">
    <property type="entry name" value="P-loop containing nucleoside triphosphate hydrolases"/>
    <property type="match status" value="1"/>
</dbReference>
<dbReference type="AlphaFoldDB" id="A0AAF0IS92"/>
<feature type="domain" description="Guanylate kinase-like" evidence="9">
    <location>
        <begin position="4"/>
        <end position="191"/>
    </location>
</feature>
<dbReference type="SMART" id="SM00072">
    <property type="entry name" value="GuKc"/>
    <property type="match status" value="1"/>
</dbReference>
<gene>
    <name evidence="10" type="primary">GUK1</name>
    <name evidence="10" type="ORF">MOBT1_002084</name>
</gene>
<dbReference type="InterPro" id="IPR008144">
    <property type="entry name" value="Guanylate_kin-like_dom"/>
</dbReference>
<dbReference type="PROSITE" id="PS50052">
    <property type="entry name" value="GUANYLATE_KINASE_2"/>
    <property type="match status" value="1"/>
</dbReference>
<dbReference type="Pfam" id="PF00625">
    <property type="entry name" value="Guanylate_kin"/>
    <property type="match status" value="1"/>
</dbReference>
<dbReference type="InterPro" id="IPR027417">
    <property type="entry name" value="P-loop_NTPase"/>
</dbReference>
<keyword evidence="4 10" id="KW-0808">Transferase</keyword>
<keyword evidence="11" id="KW-1185">Reference proteome</keyword>
<evidence type="ECO:0000256" key="1">
    <source>
        <dbReference type="ARBA" id="ARBA00005790"/>
    </source>
</evidence>
<name>A0AAF0IS92_9BASI</name>
<evidence type="ECO:0000256" key="6">
    <source>
        <dbReference type="ARBA" id="ARBA00022777"/>
    </source>
</evidence>
<keyword evidence="6 10" id="KW-0418">Kinase</keyword>
<dbReference type="GO" id="GO:0004385">
    <property type="term" value="F:GMP kinase activity"/>
    <property type="evidence" value="ECO:0007669"/>
    <property type="project" value="UniProtKB-EC"/>
</dbReference>
<reference evidence="10" key="1">
    <citation type="submission" date="2023-03" db="EMBL/GenBank/DDBJ databases">
        <title>Mating type loci evolution in Malassezia.</title>
        <authorList>
            <person name="Coelho M.A."/>
        </authorList>
    </citation>
    <scope>NUCLEOTIDE SEQUENCE</scope>
    <source>
        <strain evidence="10">CBS 7876</strain>
    </source>
</reference>
<accession>A0AAF0IS92</accession>
<organism evidence="10 11">
    <name type="scientific">Malassezia obtusa</name>
    <dbReference type="NCBI Taxonomy" id="76774"/>
    <lineage>
        <taxon>Eukaryota</taxon>
        <taxon>Fungi</taxon>
        <taxon>Dikarya</taxon>
        <taxon>Basidiomycota</taxon>
        <taxon>Ustilaginomycotina</taxon>
        <taxon>Malasseziomycetes</taxon>
        <taxon>Malasseziales</taxon>
        <taxon>Malasseziaceae</taxon>
        <taxon>Malassezia</taxon>
    </lineage>
</organism>
<dbReference type="PANTHER" id="PTHR23117">
    <property type="entry name" value="GUANYLATE KINASE-RELATED"/>
    <property type="match status" value="1"/>
</dbReference>
<dbReference type="Proteomes" id="UP001214603">
    <property type="component" value="Chromosome 4"/>
</dbReference>
<dbReference type="GO" id="GO:0005524">
    <property type="term" value="F:ATP binding"/>
    <property type="evidence" value="ECO:0007669"/>
    <property type="project" value="UniProtKB-KW"/>
</dbReference>
<dbReference type="EMBL" id="CP119937">
    <property type="protein sequence ID" value="WFD03395.1"/>
    <property type="molecule type" value="Genomic_DNA"/>
</dbReference>
<keyword evidence="7" id="KW-0067">ATP-binding</keyword>
<evidence type="ECO:0000256" key="7">
    <source>
        <dbReference type="ARBA" id="ARBA00022840"/>
    </source>
</evidence>
<evidence type="ECO:0000256" key="4">
    <source>
        <dbReference type="ARBA" id="ARBA00022679"/>
    </source>
</evidence>
<dbReference type="PROSITE" id="PS00856">
    <property type="entry name" value="GUANYLATE_KINASE_1"/>
    <property type="match status" value="1"/>
</dbReference>
<evidence type="ECO:0000313" key="10">
    <source>
        <dbReference type="EMBL" id="WFD03395.1"/>
    </source>
</evidence>
<comment type="similarity">
    <text evidence="1">Belongs to the guanylate kinase family.</text>
</comment>
<dbReference type="EC" id="2.7.4.8" evidence="2"/>
<evidence type="ECO:0000256" key="5">
    <source>
        <dbReference type="ARBA" id="ARBA00022741"/>
    </source>
</evidence>
<dbReference type="GO" id="GO:0005829">
    <property type="term" value="C:cytosol"/>
    <property type="evidence" value="ECO:0007669"/>
    <property type="project" value="TreeGrafter"/>
</dbReference>
<protein>
    <recommendedName>
        <fullName evidence="3">Guanylate kinase</fullName>
        <ecNumber evidence="2">2.7.4.8</ecNumber>
    </recommendedName>
    <alternativeName>
        <fullName evidence="8">GMP kinase</fullName>
    </alternativeName>
</protein>
<evidence type="ECO:0000256" key="3">
    <source>
        <dbReference type="ARBA" id="ARBA00016296"/>
    </source>
</evidence>
<keyword evidence="5" id="KW-0547">Nucleotide-binding</keyword>
<evidence type="ECO:0000259" key="9">
    <source>
        <dbReference type="PROSITE" id="PS50052"/>
    </source>
</evidence>
<evidence type="ECO:0000256" key="8">
    <source>
        <dbReference type="ARBA" id="ARBA00030128"/>
    </source>
</evidence>
<sequence>MNSLRPLVLCGPSGVGKSTLIKRLFDEFPNKFGFSVSHTTRQIRAGEVDGKSYHFVSRDEFQRLIGQGAFLEYAEFSGNLYGTTAKAVELVSSADGGHRRAILDIDSQGVKLIKTNHPHLNPVYIFLSPPSYNVLRERLEGRNTDTPEAITRRLKMAVHELHYARKPGSFDFVIVNDDLNRAYELLRKIVLDSAEAHEYDAVPAADEHEQTAQHALVSAGETLA</sequence>
<evidence type="ECO:0000313" key="11">
    <source>
        <dbReference type="Proteomes" id="UP001214603"/>
    </source>
</evidence>
<dbReference type="Gene3D" id="3.40.50.300">
    <property type="entry name" value="P-loop containing nucleotide triphosphate hydrolases"/>
    <property type="match status" value="1"/>
</dbReference>
<evidence type="ECO:0000256" key="2">
    <source>
        <dbReference type="ARBA" id="ARBA00012961"/>
    </source>
</evidence>